<proteinExistence type="predicted"/>
<comment type="catalytic activity">
    <reaction evidence="1">
        <text>ATP + protein L-histidine = ADP + protein N-phospho-L-histidine.</text>
        <dbReference type="EC" id="2.7.13.3"/>
    </reaction>
</comment>
<dbReference type="SMART" id="SM00388">
    <property type="entry name" value="HisKA"/>
    <property type="match status" value="1"/>
</dbReference>
<feature type="domain" description="Histidine kinase" evidence="7">
    <location>
        <begin position="232"/>
        <end position="461"/>
    </location>
</feature>
<dbReference type="GO" id="GO:0000156">
    <property type="term" value="F:phosphorelay response regulator activity"/>
    <property type="evidence" value="ECO:0007669"/>
    <property type="project" value="TreeGrafter"/>
</dbReference>
<dbReference type="AlphaFoldDB" id="A0A6M5YBZ4"/>
<dbReference type="InterPro" id="IPR036097">
    <property type="entry name" value="HisK_dim/P_sf"/>
</dbReference>
<dbReference type="Proteomes" id="UP000502756">
    <property type="component" value="Chromosome"/>
</dbReference>
<dbReference type="Pfam" id="PF00512">
    <property type="entry name" value="HisKA"/>
    <property type="match status" value="1"/>
</dbReference>
<evidence type="ECO:0000256" key="4">
    <source>
        <dbReference type="ARBA" id="ARBA00022679"/>
    </source>
</evidence>
<dbReference type="CDD" id="cd00082">
    <property type="entry name" value="HisKA"/>
    <property type="match status" value="1"/>
</dbReference>
<accession>A0A6M5YBZ4</accession>
<dbReference type="PRINTS" id="PR00344">
    <property type="entry name" value="BCTRLSENSOR"/>
</dbReference>
<protein>
    <recommendedName>
        <fullName evidence="2">histidine kinase</fullName>
        <ecNumber evidence="2">2.7.13.3</ecNumber>
    </recommendedName>
</protein>
<dbReference type="GO" id="GO:0030295">
    <property type="term" value="F:protein kinase activator activity"/>
    <property type="evidence" value="ECO:0007669"/>
    <property type="project" value="TreeGrafter"/>
</dbReference>
<organism evidence="8 9">
    <name type="scientific">Spirosoma taeanense</name>
    <dbReference type="NCBI Taxonomy" id="2735870"/>
    <lineage>
        <taxon>Bacteria</taxon>
        <taxon>Pseudomonadati</taxon>
        <taxon>Bacteroidota</taxon>
        <taxon>Cytophagia</taxon>
        <taxon>Cytophagales</taxon>
        <taxon>Cytophagaceae</taxon>
        <taxon>Spirosoma</taxon>
    </lineage>
</organism>
<reference evidence="8 9" key="1">
    <citation type="submission" date="2020-05" db="EMBL/GenBank/DDBJ databases">
        <title>Genome sequencing of Spirosoma sp. TS118.</title>
        <authorList>
            <person name="Lee J.-H."/>
            <person name="Jeong S."/>
            <person name="Zhao L."/>
            <person name="Jung J.-H."/>
            <person name="Kim M.-K."/>
            <person name="Lim S."/>
        </authorList>
    </citation>
    <scope>NUCLEOTIDE SEQUENCE [LARGE SCALE GENOMIC DNA]</scope>
    <source>
        <strain evidence="8 9">TS118</strain>
    </source>
</reference>
<dbReference type="SUPFAM" id="SSF47384">
    <property type="entry name" value="Homodimeric domain of signal transducing histidine kinase"/>
    <property type="match status" value="1"/>
</dbReference>
<dbReference type="Gene3D" id="1.10.287.130">
    <property type="match status" value="1"/>
</dbReference>
<evidence type="ECO:0000256" key="2">
    <source>
        <dbReference type="ARBA" id="ARBA00012438"/>
    </source>
</evidence>
<dbReference type="SUPFAM" id="SSF55874">
    <property type="entry name" value="ATPase domain of HSP90 chaperone/DNA topoisomerase II/histidine kinase"/>
    <property type="match status" value="1"/>
</dbReference>
<keyword evidence="3" id="KW-0597">Phosphoprotein</keyword>
<evidence type="ECO:0000256" key="1">
    <source>
        <dbReference type="ARBA" id="ARBA00000085"/>
    </source>
</evidence>
<dbReference type="InterPro" id="IPR003018">
    <property type="entry name" value="GAF"/>
</dbReference>
<gene>
    <name evidence="8" type="ORF">HNV11_20310</name>
</gene>
<dbReference type="PANTHER" id="PTHR42878">
    <property type="entry name" value="TWO-COMPONENT HISTIDINE KINASE"/>
    <property type="match status" value="1"/>
</dbReference>
<dbReference type="SMART" id="SM00387">
    <property type="entry name" value="HATPase_c"/>
    <property type="match status" value="1"/>
</dbReference>
<keyword evidence="4" id="KW-0808">Transferase</keyword>
<feature type="coiled-coil region" evidence="6">
    <location>
        <begin position="184"/>
        <end position="225"/>
    </location>
</feature>
<dbReference type="InterPro" id="IPR004358">
    <property type="entry name" value="Sig_transdc_His_kin-like_C"/>
</dbReference>
<evidence type="ECO:0000256" key="5">
    <source>
        <dbReference type="ARBA" id="ARBA00022777"/>
    </source>
</evidence>
<dbReference type="InterPro" id="IPR050351">
    <property type="entry name" value="BphY/WalK/GraS-like"/>
</dbReference>
<evidence type="ECO:0000313" key="8">
    <source>
        <dbReference type="EMBL" id="QJW91555.1"/>
    </source>
</evidence>
<sequence length="461" mass="52350">MLPVQPETDRRIEALDSYNILDSLPEQEYDEITRLASQICQTPIALISLIDRNRQWFKSNHGLSVRETPREFSFCAQAIRQPDEIMVVPDSRKDERFAQNPLVTGDPYVIFYAGIPLVDADGIALGSLCVIDNSPKQLSPDQLSALQTLARQVVNLLTLRRQNIALRQSEERYRMEVDKQIQIRLALEASEQRYRQLAQELEERVQQRTQELTQANQDLKRSNDNLQQFAYIASHDLQEPLRKIQSFSAILLQQLNGQLDELAHDYLQRIINAGARMSIQIKDLLAYSRISTRQQFFGPISLTTVIANVLDTLSLEIEQRQADIQLDDLAVVNGDESQLNQLFQNLLSNAIKFTPVGQKPRIQINYARRKRGELSDQVRLNSNARMFHQISVSDQGVGFDEKYLDRIFQVFQRLHGRNEFPGTGVGLAICERVATNHGGGITASSKPGAGATFFVYLPDNS</sequence>
<dbReference type="EMBL" id="CP053435">
    <property type="protein sequence ID" value="QJW91555.1"/>
    <property type="molecule type" value="Genomic_DNA"/>
</dbReference>
<evidence type="ECO:0000256" key="6">
    <source>
        <dbReference type="SAM" id="Coils"/>
    </source>
</evidence>
<keyword evidence="6" id="KW-0175">Coiled coil</keyword>
<dbReference type="KEGG" id="stae:HNV11_20310"/>
<keyword evidence="9" id="KW-1185">Reference proteome</keyword>
<dbReference type="PANTHER" id="PTHR42878:SF15">
    <property type="entry name" value="BACTERIOPHYTOCHROME"/>
    <property type="match status" value="1"/>
</dbReference>
<dbReference type="SUPFAM" id="SSF55781">
    <property type="entry name" value="GAF domain-like"/>
    <property type="match status" value="1"/>
</dbReference>
<dbReference type="InterPro" id="IPR005467">
    <property type="entry name" value="His_kinase_dom"/>
</dbReference>
<dbReference type="PROSITE" id="PS50109">
    <property type="entry name" value="HIS_KIN"/>
    <property type="match status" value="1"/>
</dbReference>
<name>A0A6M5YBZ4_9BACT</name>
<keyword evidence="5" id="KW-0418">Kinase</keyword>
<dbReference type="Pfam" id="PF01590">
    <property type="entry name" value="GAF"/>
    <property type="match status" value="1"/>
</dbReference>
<dbReference type="Pfam" id="PF02518">
    <property type="entry name" value="HATPase_c"/>
    <property type="match status" value="1"/>
</dbReference>
<dbReference type="InterPro" id="IPR003661">
    <property type="entry name" value="HisK_dim/P_dom"/>
</dbReference>
<dbReference type="RefSeq" id="WP_171741404.1">
    <property type="nucleotide sequence ID" value="NZ_CP053435.1"/>
</dbReference>
<dbReference type="InterPro" id="IPR003594">
    <property type="entry name" value="HATPase_dom"/>
</dbReference>
<dbReference type="Gene3D" id="3.30.565.10">
    <property type="entry name" value="Histidine kinase-like ATPase, C-terminal domain"/>
    <property type="match status" value="1"/>
</dbReference>
<dbReference type="InterPro" id="IPR036890">
    <property type="entry name" value="HATPase_C_sf"/>
</dbReference>
<dbReference type="EC" id="2.7.13.3" evidence="2"/>
<evidence type="ECO:0000259" key="7">
    <source>
        <dbReference type="PROSITE" id="PS50109"/>
    </source>
</evidence>
<dbReference type="Gene3D" id="3.30.450.40">
    <property type="match status" value="1"/>
</dbReference>
<evidence type="ECO:0000256" key="3">
    <source>
        <dbReference type="ARBA" id="ARBA00022553"/>
    </source>
</evidence>
<dbReference type="GO" id="GO:0000155">
    <property type="term" value="F:phosphorelay sensor kinase activity"/>
    <property type="evidence" value="ECO:0007669"/>
    <property type="project" value="InterPro"/>
</dbReference>
<dbReference type="InterPro" id="IPR029016">
    <property type="entry name" value="GAF-like_dom_sf"/>
</dbReference>
<dbReference type="GO" id="GO:0007234">
    <property type="term" value="P:osmosensory signaling via phosphorelay pathway"/>
    <property type="evidence" value="ECO:0007669"/>
    <property type="project" value="TreeGrafter"/>
</dbReference>
<dbReference type="FunFam" id="3.30.565.10:FF:000006">
    <property type="entry name" value="Sensor histidine kinase WalK"/>
    <property type="match status" value="1"/>
</dbReference>
<dbReference type="SMART" id="SM00065">
    <property type="entry name" value="GAF"/>
    <property type="match status" value="1"/>
</dbReference>
<evidence type="ECO:0000313" key="9">
    <source>
        <dbReference type="Proteomes" id="UP000502756"/>
    </source>
</evidence>